<organism evidence="1 2">
    <name type="scientific">Diphasiastrum complanatum</name>
    <name type="common">Issler's clubmoss</name>
    <name type="synonym">Lycopodium complanatum</name>
    <dbReference type="NCBI Taxonomy" id="34168"/>
    <lineage>
        <taxon>Eukaryota</taxon>
        <taxon>Viridiplantae</taxon>
        <taxon>Streptophyta</taxon>
        <taxon>Embryophyta</taxon>
        <taxon>Tracheophyta</taxon>
        <taxon>Lycopodiopsida</taxon>
        <taxon>Lycopodiales</taxon>
        <taxon>Lycopodiaceae</taxon>
        <taxon>Lycopodioideae</taxon>
        <taxon>Diphasiastrum</taxon>
    </lineage>
</organism>
<reference evidence="2" key="1">
    <citation type="journal article" date="2024" name="Proc. Natl. Acad. Sci. U.S.A.">
        <title>Extraordinary preservation of gene collinearity over three hundred million years revealed in homosporous lycophytes.</title>
        <authorList>
            <person name="Li C."/>
            <person name="Wickell D."/>
            <person name="Kuo L.Y."/>
            <person name="Chen X."/>
            <person name="Nie B."/>
            <person name="Liao X."/>
            <person name="Peng D."/>
            <person name="Ji J."/>
            <person name="Jenkins J."/>
            <person name="Williams M."/>
            <person name="Shu S."/>
            <person name="Plott C."/>
            <person name="Barry K."/>
            <person name="Rajasekar S."/>
            <person name="Grimwood J."/>
            <person name="Han X."/>
            <person name="Sun S."/>
            <person name="Hou Z."/>
            <person name="He W."/>
            <person name="Dai G."/>
            <person name="Sun C."/>
            <person name="Schmutz J."/>
            <person name="Leebens-Mack J.H."/>
            <person name="Li F.W."/>
            <person name="Wang L."/>
        </authorList>
    </citation>
    <scope>NUCLEOTIDE SEQUENCE [LARGE SCALE GENOMIC DNA]</scope>
    <source>
        <strain evidence="2">cv. PW_Plant_1</strain>
    </source>
</reference>
<evidence type="ECO:0000313" key="2">
    <source>
        <dbReference type="Proteomes" id="UP001162992"/>
    </source>
</evidence>
<gene>
    <name evidence="1" type="ORF">O6H91_02G040300</name>
</gene>
<proteinExistence type="predicted"/>
<name>A0ACC2EEM0_DIPCM</name>
<dbReference type="EMBL" id="CM055093">
    <property type="protein sequence ID" value="KAJ7564933.1"/>
    <property type="molecule type" value="Genomic_DNA"/>
</dbReference>
<sequence length="115" mass="12553">MAHLHTPTVAPEAKRTGAHRARAHQNNASPFVFSDYRKVSSSASCKPTCRVPGVLHNTEGMQISDISGKLPPRPPAATLIPTCLLQAGRVIFFSSYAVLHIHILNIDYHACRLQS</sequence>
<comment type="caution">
    <text evidence="1">The sequence shown here is derived from an EMBL/GenBank/DDBJ whole genome shotgun (WGS) entry which is preliminary data.</text>
</comment>
<protein>
    <submittedName>
        <fullName evidence="1">Uncharacterized protein</fullName>
    </submittedName>
</protein>
<accession>A0ACC2EEM0</accession>
<dbReference type="Proteomes" id="UP001162992">
    <property type="component" value="Chromosome 2"/>
</dbReference>
<keyword evidence="2" id="KW-1185">Reference proteome</keyword>
<evidence type="ECO:0000313" key="1">
    <source>
        <dbReference type="EMBL" id="KAJ7564933.1"/>
    </source>
</evidence>